<evidence type="ECO:0000313" key="2">
    <source>
        <dbReference type="EMBL" id="APY88180.1"/>
    </source>
</evidence>
<feature type="region of interest" description="Disordered" evidence="1">
    <location>
        <begin position="13"/>
        <end position="42"/>
    </location>
</feature>
<gene>
    <name evidence="2" type="ORF">A7J05_23045</name>
</gene>
<accession>A0ABM6GVQ7</accession>
<evidence type="ECO:0000256" key="1">
    <source>
        <dbReference type="SAM" id="MobiDB-lite"/>
    </source>
</evidence>
<name>A0ABM6GVQ7_9ACTN</name>
<dbReference type="Proteomes" id="UP000187191">
    <property type="component" value="Chromosome"/>
</dbReference>
<dbReference type="Pfam" id="PF05119">
    <property type="entry name" value="Terminase_4"/>
    <property type="match status" value="1"/>
</dbReference>
<evidence type="ECO:0000313" key="3">
    <source>
        <dbReference type="Proteomes" id="UP000187191"/>
    </source>
</evidence>
<keyword evidence="3" id="KW-1185">Reference proteome</keyword>
<dbReference type="InterPro" id="IPR006448">
    <property type="entry name" value="Phage_term_ssu_P27"/>
</dbReference>
<sequence length="151" mass="16039">MGRTAQPAALKLIKGRGNGKDSGGRPVNAGPAFKRLPPEPPEWLSDEAAAEWARVLPELARLDLVKEGDRSALAAYCEAWATFRDATETVQREGLTIQAAQGTLAHPAVAIARNAGKEVRAWAAHFGLTPSTEQALARGADDGNEDENPFA</sequence>
<protein>
    <submittedName>
        <fullName evidence="2">Terminase</fullName>
    </submittedName>
</protein>
<organism evidence="2 3">
    <name type="scientific">Streptomyces alfalfae</name>
    <dbReference type="NCBI Taxonomy" id="1642299"/>
    <lineage>
        <taxon>Bacteria</taxon>
        <taxon>Bacillati</taxon>
        <taxon>Actinomycetota</taxon>
        <taxon>Actinomycetes</taxon>
        <taxon>Kitasatosporales</taxon>
        <taxon>Streptomycetaceae</taxon>
        <taxon>Streptomyces</taxon>
    </lineage>
</organism>
<dbReference type="RefSeq" id="WP_076686121.1">
    <property type="nucleotide sequence ID" value="NZ_CP015588.1"/>
</dbReference>
<dbReference type="EMBL" id="CP015588">
    <property type="protein sequence ID" value="APY88180.1"/>
    <property type="molecule type" value="Genomic_DNA"/>
</dbReference>
<proteinExistence type="predicted"/>
<reference evidence="2 3" key="1">
    <citation type="submission" date="2016-05" db="EMBL/GenBank/DDBJ databases">
        <authorList>
            <person name="Gu J."/>
        </authorList>
    </citation>
    <scope>NUCLEOTIDE SEQUENCE [LARGE SCALE GENOMIC DNA]</scope>
    <source>
        <strain evidence="2 3">ACCC40021</strain>
    </source>
</reference>
<dbReference type="NCBIfam" id="TIGR01558">
    <property type="entry name" value="sm_term_P27"/>
    <property type="match status" value="1"/>
</dbReference>